<dbReference type="EMBL" id="VUNE01000003">
    <property type="protein sequence ID" value="MST62493.1"/>
    <property type="molecule type" value="Genomic_DNA"/>
</dbReference>
<sequence>MKYNLYDYITDEDDNSIDNYIRKTVIEKDISITVLSCALNISDKEMFDILISQDILEKLDCMQYGEFLRVLEIYDL</sequence>
<proteinExistence type="predicted"/>
<comment type="caution">
    <text evidence="1">The sequence shown here is derived from an EMBL/GenBank/DDBJ whole genome shotgun (WGS) entry which is preliminary data.</text>
</comment>
<dbReference type="RefSeq" id="WP_154537886.1">
    <property type="nucleotide sequence ID" value="NZ_JAXFFP010000009.1"/>
</dbReference>
<organism evidence="1 2">
    <name type="scientific">Peptostreptococcus porci</name>
    <dbReference type="NCBI Taxonomy" id="2652282"/>
    <lineage>
        <taxon>Bacteria</taxon>
        <taxon>Bacillati</taxon>
        <taxon>Bacillota</taxon>
        <taxon>Clostridia</taxon>
        <taxon>Peptostreptococcales</taxon>
        <taxon>Peptostreptococcaceae</taxon>
        <taxon>Peptostreptococcus</taxon>
    </lineage>
</organism>
<dbReference type="Proteomes" id="UP000440713">
    <property type="component" value="Unassembled WGS sequence"/>
</dbReference>
<evidence type="ECO:0000313" key="1">
    <source>
        <dbReference type="EMBL" id="MST62493.1"/>
    </source>
</evidence>
<reference evidence="1 2" key="1">
    <citation type="submission" date="2019-08" db="EMBL/GenBank/DDBJ databases">
        <title>In-depth cultivation of the pig gut microbiome towards novel bacterial diversity and tailored functional studies.</title>
        <authorList>
            <person name="Wylensek D."/>
            <person name="Hitch T.C.A."/>
            <person name="Clavel T."/>
        </authorList>
    </citation>
    <scope>NUCLEOTIDE SEQUENCE [LARGE SCALE GENOMIC DNA]</scope>
    <source>
        <strain evidence="1 2">WCA-SAB-591-4A-A</strain>
    </source>
</reference>
<accession>A0A6N7XFV9</accession>
<keyword evidence="2" id="KW-1185">Reference proteome</keyword>
<gene>
    <name evidence="1" type="ORF">FYJ71_05890</name>
</gene>
<protein>
    <submittedName>
        <fullName evidence="1">Uncharacterized protein</fullName>
    </submittedName>
</protein>
<name>A0A6N7XFV9_9FIRM</name>
<dbReference type="AlphaFoldDB" id="A0A6N7XFV9"/>
<evidence type="ECO:0000313" key="2">
    <source>
        <dbReference type="Proteomes" id="UP000440713"/>
    </source>
</evidence>